<proteinExistence type="predicted"/>
<dbReference type="Proteomes" id="UP001152320">
    <property type="component" value="Chromosome 9"/>
</dbReference>
<dbReference type="AlphaFoldDB" id="A0A9Q1C0C6"/>
<sequence>MALKGPRMFPDTTKYDILTTVSLSVVIQTQSLALGWDYNLFLFGLFGKRGFSWNRIDGDNNQNHSDEQQNNSTEDLTAEEKKRAMVQRIDEATLFISRLIKEKQRGLSGKSNSNKNEFI</sequence>
<comment type="caution">
    <text evidence="2">The sequence shown here is derived from an EMBL/GenBank/DDBJ whole genome shotgun (WGS) entry which is preliminary data.</text>
</comment>
<protein>
    <submittedName>
        <fullName evidence="2">Uncharacterized protein</fullName>
    </submittedName>
</protein>
<evidence type="ECO:0000313" key="3">
    <source>
        <dbReference type="Proteomes" id="UP001152320"/>
    </source>
</evidence>
<feature type="compositionally biased region" description="Polar residues" evidence="1">
    <location>
        <begin position="59"/>
        <end position="75"/>
    </location>
</feature>
<reference evidence="2" key="1">
    <citation type="submission" date="2021-10" db="EMBL/GenBank/DDBJ databases">
        <title>Tropical sea cucumber genome reveals ecological adaptation and Cuvierian tubules defense mechanism.</title>
        <authorList>
            <person name="Chen T."/>
        </authorList>
    </citation>
    <scope>NUCLEOTIDE SEQUENCE</scope>
    <source>
        <strain evidence="2">Nanhai2018</strain>
        <tissue evidence="2">Muscle</tissue>
    </source>
</reference>
<gene>
    <name evidence="2" type="ORF">HOLleu_19953</name>
</gene>
<evidence type="ECO:0000313" key="2">
    <source>
        <dbReference type="EMBL" id="KAJ8036085.1"/>
    </source>
</evidence>
<organism evidence="2 3">
    <name type="scientific">Holothuria leucospilota</name>
    <name type="common">Black long sea cucumber</name>
    <name type="synonym">Mertensiothuria leucospilota</name>
    <dbReference type="NCBI Taxonomy" id="206669"/>
    <lineage>
        <taxon>Eukaryota</taxon>
        <taxon>Metazoa</taxon>
        <taxon>Echinodermata</taxon>
        <taxon>Eleutherozoa</taxon>
        <taxon>Echinozoa</taxon>
        <taxon>Holothuroidea</taxon>
        <taxon>Aspidochirotacea</taxon>
        <taxon>Aspidochirotida</taxon>
        <taxon>Holothuriidae</taxon>
        <taxon>Holothuria</taxon>
    </lineage>
</organism>
<keyword evidence="3" id="KW-1185">Reference proteome</keyword>
<name>A0A9Q1C0C6_HOLLE</name>
<feature type="region of interest" description="Disordered" evidence="1">
    <location>
        <begin position="57"/>
        <end position="82"/>
    </location>
</feature>
<dbReference type="EMBL" id="JAIZAY010000009">
    <property type="protein sequence ID" value="KAJ8036085.1"/>
    <property type="molecule type" value="Genomic_DNA"/>
</dbReference>
<accession>A0A9Q1C0C6</accession>
<evidence type="ECO:0000256" key="1">
    <source>
        <dbReference type="SAM" id="MobiDB-lite"/>
    </source>
</evidence>